<keyword evidence="1" id="KW-0813">Transport</keyword>
<dbReference type="STRING" id="1908258.BKK48_06950"/>
<accession>A0A1V3I8A8</accession>
<keyword evidence="1" id="KW-0472">Membrane</keyword>
<feature type="transmembrane region" description="Helical" evidence="1">
    <location>
        <begin position="54"/>
        <end position="72"/>
    </location>
</feature>
<keyword evidence="3" id="KW-1185">Reference proteome</keyword>
<comment type="subcellular location">
    <subcellularLocation>
        <location evidence="1">Cell inner membrane</location>
        <topology evidence="1">Multi-pass membrane protein</topology>
    </subcellularLocation>
</comment>
<evidence type="ECO:0000313" key="3">
    <source>
        <dbReference type="Proteomes" id="UP000189437"/>
    </source>
</evidence>
<dbReference type="InterPro" id="IPR003744">
    <property type="entry name" value="YhhQ"/>
</dbReference>
<feature type="transmembrane region" description="Helical" evidence="1">
    <location>
        <begin position="155"/>
        <end position="179"/>
    </location>
</feature>
<feature type="transmembrane region" description="Helical" evidence="1">
    <location>
        <begin position="199"/>
        <end position="222"/>
    </location>
</feature>
<reference evidence="2 3" key="1">
    <citation type="submission" date="2016-10" db="EMBL/GenBank/DDBJ databases">
        <title>Rodentibacter gen. nov. and new species.</title>
        <authorList>
            <person name="Christensen H."/>
        </authorList>
    </citation>
    <scope>NUCLEOTIDE SEQUENCE [LARGE SCALE GENOMIC DNA]</scope>
    <source>
        <strain evidence="2 3">Ac69</strain>
    </source>
</reference>
<keyword evidence="1" id="KW-0997">Cell inner membrane</keyword>
<keyword evidence="1" id="KW-1133">Transmembrane helix</keyword>
<dbReference type="Pfam" id="PF02592">
    <property type="entry name" value="Vut_1"/>
    <property type="match status" value="1"/>
</dbReference>
<dbReference type="HAMAP" id="MF_02088">
    <property type="entry name" value="Q_prec_transport"/>
    <property type="match status" value="1"/>
</dbReference>
<keyword evidence="1" id="KW-1003">Cell membrane</keyword>
<evidence type="ECO:0000256" key="1">
    <source>
        <dbReference type="HAMAP-Rule" id="MF_02088"/>
    </source>
</evidence>
<feature type="transmembrane region" description="Helical" evidence="1">
    <location>
        <begin position="84"/>
        <end position="103"/>
    </location>
</feature>
<dbReference type="GO" id="GO:0022857">
    <property type="term" value="F:transmembrane transporter activity"/>
    <property type="evidence" value="ECO:0007669"/>
    <property type="project" value="UniProtKB-UniRule"/>
</dbReference>
<dbReference type="NCBIfam" id="NF008406">
    <property type="entry name" value="PRK11212.1"/>
    <property type="match status" value="1"/>
</dbReference>
<dbReference type="AlphaFoldDB" id="A0A1V3I8A8"/>
<protein>
    <recommendedName>
        <fullName evidence="1">Probable queuosine precursor transporter</fullName>
        <shortName evidence="1">Q precursor transporter</shortName>
    </recommendedName>
</protein>
<dbReference type="OrthoDB" id="7065604at2"/>
<dbReference type="RefSeq" id="WP_077427417.1">
    <property type="nucleotide sequence ID" value="NZ_MLHH01000014.1"/>
</dbReference>
<comment type="function">
    <text evidence="1">Involved in the import of queuosine (Q) precursors, required for Q precursor salvage.</text>
</comment>
<dbReference type="PANTHER" id="PTHR34300">
    <property type="entry name" value="QUEUOSINE PRECURSOR TRANSPORTER-RELATED"/>
    <property type="match status" value="1"/>
</dbReference>
<organism evidence="2 3">
    <name type="scientific">Rodentibacter heidelbergensis</name>
    <dbReference type="NCBI Taxonomy" id="1908258"/>
    <lineage>
        <taxon>Bacteria</taxon>
        <taxon>Pseudomonadati</taxon>
        <taxon>Pseudomonadota</taxon>
        <taxon>Gammaproteobacteria</taxon>
        <taxon>Pasteurellales</taxon>
        <taxon>Pasteurellaceae</taxon>
        <taxon>Rodentibacter</taxon>
    </lineage>
</organism>
<comment type="caution">
    <text evidence="2">The sequence shown here is derived from an EMBL/GenBank/DDBJ whole genome shotgun (WGS) entry which is preliminary data.</text>
</comment>
<keyword evidence="1" id="KW-0812">Transmembrane</keyword>
<proteinExistence type="inferred from homology"/>
<dbReference type="NCBIfam" id="TIGR00697">
    <property type="entry name" value="queuosine precursor transporter"/>
    <property type="match status" value="1"/>
</dbReference>
<name>A0A1V3I8A8_9PAST</name>
<sequence length="230" mass="26279">MNIHSPLFNPKQKRYALIWLSFFHILIIAASNYFVQIPFEISLKLTALGATQDFSFHSTWGTLTFPFIFLATDLTVRVFGAKEARWIIFIVMIPALIISYVISVLFSQAEYQGIEALGQFDLFVFRIALASFLAYVVGQLLDVTVFNRLRQLKTWWIAPTSSMTLGSMADTFVFFSVAFYQSADPFMAEHWAELGLVDYLFKLLIGILLFVPAYGVVLNLILRKLQKLTF</sequence>
<dbReference type="EMBL" id="MLHH01000014">
    <property type="protein sequence ID" value="OOF36167.1"/>
    <property type="molecule type" value="Genomic_DNA"/>
</dbReference>
<comment type="similarity">
    <text evidence="1">Belongs to the vitamin uptake transporter (VUT/ECF) (TC 2.A.88) family. Q precursor transporter subfamily.</text>
</comment>
<dbReference type="GO" id="GO:0005886">
    <property type="term" value="C:plasma membrane"/>
    <property type="evidence" value="ECO:0007669"/>
    <property type="project" value="UniProtKB-SubCell"/>
</dbReference>
<dbReference type="Proteomes" id="UP000189437">
    <property type="component" value="Unassembled WGS sequence"/>
</dbReference>
<evidence type="ECO:0000313" key="2">
    <source>
        <dbReference type="EMBL" id="OOF36167.1"/>
    </source>
</evidence>
<feature type="transmembrane region" description="Helical" evidence="1">
    <location>
        <begin position="15"/>
        <end position="34"/>
    </location>
</feature>
<dbReference type="PANTHER" id="PTHR34300:SF1">
    <property type="entry name" value="QUEUOSINE PRECURSOR TRANSPORTER"/>
    <property type="match status" value="1"/>
</dbReference>
<feature type="transmembrane region" description="Helical" evidence="1">
    <location>
        <begin position="123"/>
        <end position="143"/>
    </location>
</feature>
<gene>
    <name evidence="2" type="ORF">BKK48_06950</name>
</gene>